<dbReference type="PANTHER" id="PTHR43861:SF6">
    <property type="entry name" value="METHYLTRANSFERASE TYPE 11"/>
    <property type="match status" value="1"/>
</dbReference>
<evidence type="ECO:0000313" key="2">
    <source>
        <dbReference type="Proteomes" id="UP000192652"/>
    </source>
</evidence>
<sequence length="283" mass="32228">MKICGCCHQPTTVPILESLDCYGKPIQLVHCLQCCALTPVYETGNVRAVEMQTSYHENLWERLSHQDMMEIRKGMGSLLSFHSRFMPDRNSSHRIYDIGAGRGNLLASLIEHGFNGIGCEPSKPLVTQARDNYQLTAEQLAQEQADTFLDHHAAEKGEVDVIFFWHVLEHMEDPVGLLHKARSFLKKTGVFIAQGPLLSVDYCYPEHFFLHSESNITWLANELNMKVVFLEAENPERFISFVLARPEHPETARQGVLLRDPLAATGALYYTYSQALKKIHMRR</sequence>
<keyword evidence="2" id="KW-1185">Reference proteome</keyword>
<evidence type="ECO:0000313" key="1">
    <source>
        <dbReference type="EMBL" id="OQP87211.1"/>
    </source>
</evidence>
<dbReference type="RefSeq" id="WP_081175090.1">
    <property type="nucleotide sequence ID" value="NZ_MSPX01000004.1"/>
</dbReference>
<reference evidence="1 2" key="1">
    <citation type="journal article" date="2017" name="Antonie Van Leeuwenhoek">
        <title>Rhizobium rhizosphaerae sp. nov., a novel species isolated from rice rhizosphere.</title>
        <authorList>
            <person name="Zhao J.J."/>
            <person name="Zhang J."/>
            <person name="Zhang R.J."/>
            <person name="Zhang C.W."/>
            <person name="Yin H.Q."/>
            <person name="Zhang X.X."/>
        </authorList>
    </citation>
    <scope>NUCLEOTIDE SEQUENCE [LARGE SCALE GENOMIC DNA]</scope>
    <source>
        <strain evidence="1 2">RD15</strain>
    </source>
</reference>
<dbReference type="Proteomes" id="UP000192652">
    <property type="component" value="Unassembled WGS sequence"/>
</dbReference>
<proteinExistence type="predicted"/>
<gene>
    <name evidence="1" type="ORF">BTR14_07285</name>
</gene>
<dbReference type="CDD" id="cd02440">
    <property type="entry name" value="AdoMet_MTases"/>
    <property type="match status" value="1"/>
</dbReference>
<protein>
    <submittedName>
        <fullName evidence="1">Uncharacterized protein</fullName>
    </submittedName>
</protein>
<dbReference type="EMBL" id="MSPX01000004">
    <property type="protein sequence ID" value="OQP87211.1"/>
    <property type="molecule type" value="Genomic_DNA"/>
</dbReference>
<comment type="caution">
    <text evidence="1">The sequence shown here is derived from an EMBL/GenBank/DDBJ whole genome shotgun (WGS) entry which is preliminary data.</text>
</comment>
<dbReference type="Pfam" id="PF13489">
    <property type="entry name" value="Methyltransf_23"/>
    <property type="match status" value="1"/>
</dbReference>
<accession>A0ABX3PGE8</accession>
<dbReference type="SUPFAM" id="SSF53335">
    <property type="entry name" value="S-adenosyl-L-methionine-dependent methyltransferases"/>
    <property type="match status" value="1"/>
</dbReference>
<dbReference type="PANTHER" id="PTHR43861">
    <property type="entry name" value="TRANS-ACONITATE 2-METHYLTRANSFERASE-RELATED"/>
    <property type="match status" value="1"/>
</dbReference>
<name>A0ABX3PGE8_9HYPH</name>
<organism evidence="1 2">
    <name type="scientific">Xaviernesmea rhizosphaerae</name>
    <dbReference type="NCBI Taxonomy" id="1672749"/>
    <lineage>
        <taxon>Bacteria</taxon>
        <taxon>Pseudomonadati</taxon>
        <taxon>Pseudomonadota</taxon>
        <taxon>Alphaproteobacteria</taxon>
        <taxon>Hyphomicrobiales</taxon>
        <taxon>Rhizobiaceae</taxon>
        <taxon>Rhizobium/Agrobacterium group</taxon>
        <taxon>Xaviernesmea</taxon>
    </lineage>
</organism>
<dbReference type="InterPro" id="IPR029063">
    <property type="entry name" value="SAM-dependent_MTases_sf"/>
</dbReference>
<dbReference type="Gene3D" id="3.40.50.150">
    <property type="entry name" value="Vaccinia Virus protein VP39"/>
    <property type="match status" value="1"/>
</dbReference>